<evidence type="ECO:0000313" key="3">
    <source>
        <dbReference type="Proteomes" id="UP000263642"/>
    </source>
</evidence>
<dbReference type="RefSeq" id="WP_154899806.1">
    <property type="nucleotide sequence ID" value="NZ_CAXAST010000014.1"/>
</dbReference>
<dbReference type="InterPro" id="IPR012902">
    <property type="entry name" value="N_methyl_site"/>
</dbReference>
<dbReference type="NCBIfam" id="TIGR02532">
    <property type="entry name" value="IV_pilin_GFxxxE"/>
    <property type="match status" value="1"/>
</dbReference>
<dbReference type="SUPFAM" id="SSF54523">
    <property type="entry name" value="Pili subunits"/>
    <property type="match status" value="1"/>
</dbReference>
<evidence type="ECO:0000259" key="1">
    <source>
        <dbReference type="Pfam" id="PF07596"/>
    </source>
</evidence>
<evidence type="ECO:0000313" key="2">
    <source>
        <dbReference type="EMBL" id="HCO27522.1"/>
    </source>
</evidence>
<gene>
    <name evidence="2" type="ORF">DIT97_32665</name>
</gene>
<dbReference type="PANTHER" id="PTHR30093:SF2">
    <property type="entry name" value="TYPE II SECRETION SYSTEM PROTEIN H"/>
    <property type="match status" value="1"/>
</dbReference>
<proteinExistence type="predicted"/>
<reference evidence="2 3" key="1">
    <citation type="journal article" date="2018" name="Nat. Biotechnol.">
        <title>A standardized bacterial taxonomy based on genome phylogeny substantially revises the tree of life.</title>
        <authorList>
            <person name="Parks D.H."/>
            <person name="Chuvochina M."/>
            <person name="Waite D.W."/>
            <person name="Rinke C."/>
            <person name="Skarshewski A."/>
            <person name="Chaumeil P.A."/>
            <person name="Hugenholtz P."/>
        </authorList>
    </citation>
    <scope>NUCLEOTIDE SEQUENCE [LARGE SCALE GENOMIC DNA]</scope>
    <source>
        <strain evidence="2">UBA9375</strain>
    </source>
</reference>
<accession>A0A517XDS3</accession>
<dbReference type="InterPro" id="IPR027558">
    <property type="entry name" value="Pre_pil_HX9DG_C"/>
</dbReference>
<dbReference type="Gene3D" id="3.30.700.10">
    <property type="entry name" value="Glycoprotein, Type 4 Pilin"/>
    <property type="match status" value="1"/>
</dbReference>
<dbReference type="PROSITE" id="PS00409">
    <property type="entry name" value="PROKAR_NTER_METHYL"/>
    <property type="match status" value="1"/>
</dbReference>
<organism evidence="2 3">
    <name type="scientific">Gimesia maris</name>
    <dbReference type="NCBI Taxonomy" id="122"/>
    <lineage>
        <taxon>Bacteria</taxon>
        <taxon>Pseudomonadati</taxon>
        <taxon>Planctomycetota</taxon>
        <taxon>Planctomycetia</taxon>
        <taxon>Planctomycetales</taxon>
        <taxon>Planctomycetaceae</taxon>
        <taxon>Gimesia</taxon>
    </lineage>
</organism>
<name>A0A3D3RHE1_9PLAN</name>
<sequence>MVFQQRVRKGFTLIELLVVIAIIAILIALLLPAVQQAREAARRSTCKNNLKQLGIALHNYHDSHRVFPFATVCGVNTTSYTGQNHARQSWFHMVLPYVDQAPLYDKLKDGFQSGTVSDFASHPQRSVKVPVFMCPSDPNSGKIGSQKSTFYSNYLLCSGSTTQGADGTFPKLNGMFFYVSRVQMRDVTDGTSNTIAAGEINLVPDVAGGSSVADCLTIGDLRGRIWGTKYVGGGTFTTLQGPNTSVPDTVTYGYHRDYAPISTTCSSGDNAVYARSRHTGGAHFLLADGAVRFISDNVDTATFRHLGTRAGGEVLGEF</sequence>
<dbReference type="AlphaFoldDB" id="A0A3D3RHE1"/>
<dbReference type="InterPro" id="IPR011453">
    <property type="entry name" value="DUF1559"/>
</dbReference>
<dbReference type="Pfam" id="PF07963">
    <property type="entry name" value="N_methyl"/>
    <property type="match status" value="1"/>
</dbReference>
<dbReference type="Proteomes" id="UP000263642">
    <property type="component" value="Unassembled WGS sequence"/>
</dbReference>
<dbReference type="NCBIfam" id="TIGR04294">
    <property type="entry name" value="pre_pil_HX9DG"/>
    <property type="match status" value="1"/>
</dbReference>
<protein>
    <submittedName>
        <fullName evidence="2">Prepilin-type cleavage/methylation domain-containing protein</fullName>
    </submittedName>
</protein>
<dbReference type="InterPro" id="IPR045584">
    <property type="entry name" value="Pilin-like"/>
</dbReference>
<dbReference type="Pfam" id="PF07596">
    <property type="entry name" value="SBP_bac_10"/>
    <property type="match status" value="1"/>
</dbReference>
<dbReference type="PANTHER" id="PTHR30093">
    <property type="entry name" value="GENERAL SECRETION PATHWAY PROTEIN G"/>
    <property type="match status" value="1"/>
</dbReference>
<feature type="domain" description="DUF1559" evidence="1">
    <location>
        <begin position="35"/>
        <end position="299"/>
    </location>
</feature>
<dbReference type="EMBL" id="DQAY01000201">
    <property type="protein sequence ID" value="HCO27522.1"/>
    <property type="molecule type" value="Genomic_DNA"/>
</dbReference>
<comment type="caution">
    <text evidence="2">The sequence shown here is derived from an EMBL/GenBank/DDBJ whole genome shotgun (WGS) entry which is preliminary data.</text>
</comment>
<accession>A0A3D3RHE1</accession>